<proteinExistence type="predicted"/>
<evidence type="ECO:0000259" key="3">
    <source>
        <dbReference type="Pfam" id="PF05239"/>
    </source>
</evidence>
<feature type="region of interest" description="Disordered" evidence="1">
    <location>
        <begin position="44"/>
        <end position="83"/>
    </location>
</feature>
<dbReference type="OrthoDB" id="6366681at2"/>
<keyword evidence="5" id="KW-1185">Reference proteome</keyword>
<dbReference type="SUPFAM" id="SSF50346">
    <property type="entry name" value="PRC-barrel domain"/>
    <property type="match status" value="1"/>
</dbReference>
<keyword evidence="2" id="KW-0732">Signal</keyword>
<dbReference type="Pfam" id="PF05239">
    <property type="entry name" value="PRC"/>
    <property type="match status" value="1"/>
</dbReference>
<reference evidence="5" key="1">
    <citation type="submission" date="2016-10" db="EMBL/GenBank/DDBJ databases">
        <authorList>
            <person name="Varghese N."/>
            <person name="Submissions S."/>
        </authorList>
    </citation>
    <scope>NUCLEOTIDE SEQUENCE [LARGE SCALE GENOMIC DNA]</scope>
    <source>
        <strain evidence="5">CGMCC 1.6294</strain>
    </source>
</reference>
<dbReference type="RefSeq" id="WP_091985203.1">
    <property type="nucleotide sequence ID" value="NZ_FOYV01000001.1"/>
</dbReference>
<sequence>MKKLHSLAFYALITPAITLGSGALLATQGNSEVQDLGEQSMGYDAAPEKQGIGQDRTVTKSKYNNGGAAGLTHQKSGDQPGMENRGYVTSVPPYGTRASKLIGTEVKTARDENVGSVNDLLIGQDGQIVAVVVGVGGFLGMGEKNVAISWDNVTRSGAADEQQLRIDQTREELKSAPDYKEQK</sequence>
<dbReference type="Proteomes" id="UP000199290">
    <property type="component" value="Unassembled WGS sequence"/>
</dbReference>
<dbReference type="InterPro" id="IPR027275">
    <property type="entry name" value="PRC-brl_dom"/>
</dbReference>
<accession>A0A1I6GA14</accession>
<evidence type="ECO:0000256" key="2">
    <source>
        <dbReference type="SAM" id="SignalP"/>
    </source>
</evidence>
<feature type="region of interest" description="Disordered" evidence="1">
    <location>
        <begin position="157"/>
        <end position="183"/>
    </location>
</feature>
<evidence type="ECO:0000313" key="5">
    <source>
        <dbReference type="Proteomes" id="UP000199290"/>
    </source>
</evidence>
<dbReference type="STRING" id="375760.SAMN04488073_0300"/>
<gene>
    <name evidence="4" type="ORF">SAMN04488073_0300</name>
</gene>
<organism evidence="4 5">
    <name type="scientific">Marinobacter gudaonensis</name>
    <dbReference type="NCBI Taxonomy" id="375760"/>
    <lineage>
        <taxon>Bacteria</taxon>
        <taxon>Pseudomonadati</taxon>
        <taxon>Pseudomonadota</taxon>
        <taxon>Gammaproteobacteria</taxon>
        <taxon>Pseudomonadales</taxon>
        <taxon>Marinobacteraceae</taxon>
        <taxon>Marinobacter</taxon>
    </lineage>
</organism>
<feature type="compositionally biased region" description="Basic and acidic residues" evidence="1">
    <location>
        <begin position="162"/>
        <end position="183"/>
    </location>
</feature>
<dbReference type="PANTHER" id="PTHR36505:SF1">
    <property type="entry name" value="BLR1072 PROTEIN"/>
    <property type="match status" value="1"/>
</dbReference>
<name>A0A1I6GA14_9GAMM</name>
<feature type="chain" id="PRO_5011550399" evidence="2">
    <location>
        <begin position="27"/>
        <end position="183"/>
    </location>
</feature>
<protein>
    <submittedName>
        <fullName evidence="4">Sporulation protein YlmC, PRC-barrel domain family</fullName>
    </submittedName>
</protein>
<evidence type="ECO:0000256" key="1">
    <source>
        <dbReference type="SAM" id="MobiDB-lite"/>
    </source>
</evidence>
<dbReference type="AlphaFoldDB" id="A0A1I6GA14"/>
<dbReference type="EMBL" id="FOYV01000001">
    <property type="protein sequence ID" value="SFR39024.1"/>
    <property type="molecule type" value="Genomic_DNA"/>
</dbReference>
<dbReference type="PANTHER" id="PTHR36505">
    <property type="entry name" value="BLR1072 PROTEIN"/>
    <property type="match status" value="1"/>
</dbReference>
<dbReference type="InterPro" id="IPR011033">
    <property type="entry name" value="PRC_barrel-like_sf"/>
</dbReference>
<feature type="domain" description="PRC-barrel" evidence="3">
    <location>
        <begin position="97"/>
        <end position="170"/>
    </location>
</feature>
<feature type="signal peptide" evidence="2">
    <location>
        <begin position="1"/>
        <end position="26"/>
    </location>
</feature>
<dbReference type="Gene3D" id="2.30.30.240">
    <property type="entry name" value="PRC-barrel domain"/>
    <property type="match status" value="1"/>
</dbReference>
<evidence type="ECO:0000313" key="4">
    <source>
        <dbReference type="EMBL" id="SFR39024.1"/>
    </source>
</evidence>